<evidence type="ECO:0000256" key="2">
    <source>
        <dbReference type="SAM" id="MobiDB-lite"/>
    </source>
</evidence>
<sequence>MLHLNRLSLPEIASRKERVPEIYDYRSQYDAYEYDTYDANYNIEMEDDTMYRESNKEANQRYEASFAAHDASFKSLETHVDQLLDRLNKDEIYEPQGITVLDFDDEDKDECEEKNEEFTLHSTNTMEWSAFGSCKNKEDVDDHNNSFEDLSSPIKEHDKELVPFKVREEVMEANTTPYLPTLEEPILSPIDDIRSKEDEEFLALLLYKDQCSNLLDEAEVTHIQNPPQLPRVAINQVGEDDSVFENKKEQEKFSLIKDEHHVVERCYENSLSKITHITVKQVHRKARVGVHKQIFSLCQGKREFQEVLNYGKLINFASKKPREKHVRIASHRRKRKIREWVSNYRRFSNVHNNDVLEVLTNKNRTYTRRTHSYVDNSQSIKMANLSEDIQCAGSDTQPPMLDRTDFDSWQQRIRLYCQGKENGVNILKSIDEGPFQIGAFRETLARMLLEGSELTKEDCESQLYDDFEYFHQNKGETIHDYYVWFGKLINDMRNIKMTMSRMLLNSKFVNNMLPKWGRFVMAVKLNRGLRDSNYNQLYAYLKQQEAYANENKMMLDQFTQHNDLALNVDNVFQADECDAFDSDVDEAPIVQTMFMANLSSADLVYHEAGPSYDSDILSEVHDHDNYQEAVCELHKYVKDNAESVVQNIVSSVPHDASRMIINEMHEQTAQYGSVKAHTKVVDTSLTTELAIYREQVEIELLSNLHIAKQLTPEQIFWSKDLIKMKIEAFKEQTPALRPIKALTVYPANTSATLIPRIITPTGLTEKEKGFEQTNEFYLTKVISFFKTLKDHFEGIQKALTNEIKEMKAIFEQLEAEVDQNVLNRKHEEIERKHLLIANDNLIADCFSKEVFFIATNYELTISRFTEMHDAHTVVQAHCLELKMELSKLTDKIQRDEHNELVNKCFSNLEVNHLNLHLKHQHLKESFRNNKSLAARDTLDFDSVFVIEKVKAFIQGKDNAIKKLRMQISQLKETHREADRTLYFRALDFQITQLTKQVTILQEQNELFRVENAKIKQHYKELSKPRSNTKKNRMLPARSVNKKKVKEHPRTNKSSLNRTNHVDSSISSTRDRSRLRNFVKKFIEKFRFRNNHFGAIMGYEDYVIGDSVISRVYYVEGLGHNLFSVRKFCNFDMEVASRKHSCYVRDTDDVKLIKGSRGFNLYTILVEDMLKSSHICLLSKASKNKSWLWHRRLNDLNFGTINDLARKDLVRGLPRLKFEKDHLCSAFATACYTQNRSLIHTRHNKTPYELVHDNKPDLTFLRVFGALCYPTNDSDDLGKLQPTVDIGIFVGYAPSKKGYKIYNKRTRRIMETIYVQFDEMSEPMAHVQLAPYVPPTNKELEILFQLMFDEYLEPPRVKRLVFPAIAGPVLVNSTRTPSSTTVDQDAPSPNNPFAPVNNDPFVNVFAPEPSSEASSSGDVSSAESTHVSQPHHHLEKWSKDHPLDNIIGNPSQPLDEYGDVLKNKARLVAKGYRQVEGIDFEELFSPISHIEAIRIFIADAASKNMTIYQMDVKTTFINDELKEEVYVSQPEGFVDPDHPTYVYRLKKALMDSCDPVDTPMVDVLKLDEDPLGIPIDQNHVRSMVGCLMYLTASRPDLVFVVSMYARYQALPTKSTLKHLNGSFDADHAGCQDTRRSTSGSAQFLGDKLVSWSSKK</sequence>
<comment type="caution">
    <text evidence="6">The sequence shown here is derived from an EMBL/GenBank/DDBJ whole genome shotgun (WGS) entry which is preliminary data.</text>
</comment>
<feature type="compositionally biased region" description="Polar residues" evidence="2">
    <location>
        <begin position="1051"/>
        <end position="1062"/>
    </location>
</feature>
<reference evidence="6" key="1">
    <citation type="journal article" date="2019" name="Sci. Rep.">
        <title>Draft genome of Tanacetum cinerariifolium, the natural source of mosquito coil.</title>
        <authorList>
            <person name="Yamashiro T."/>
            <person name="Shiraishi A."/>
            <person name="Satake H."/>
            <person name="Nakayama K."/>
        </authorList>
    </citation>
    <scope>NUCLEOTIDE SEQUENCE</scope>
</reference>
<protein>
    <submittedName>
        <fullName evidence="6">Gag-Pol polyprotein</fullName>
    </submittedName>
</protein>
<evidence type="ECO:0000259" key="4">
    <source>
        <dbReference type="Pfam" id="PF13976"/>
    </source>
</evidence>
<evidence type="ECO:0000259" key="5">
    <source>
        <dbReference type="Pfam" id="PF25597"/>
    </source>
</evidence>
<gene>
    <name evidence="6" type="ORF">Tci_011592</name>
</gene>
<dbReference type="EMBL" id="BKCJ010001197">
    <property type="protein sequence ID" value="GEU39614.1"/>
    <property type="molecule type" value="Genomic_DNA"/>
</dbReference>
<dbReference type="InterPro" id="IPR013103">
    <property type="entry name" value="RVT_2"/>
</dbReference>
<dbReference type="Pfam" id="PF07727">
    <property type="entry name" value="RVT_2"/>
    <property type="match status" value="1"/>
</dbReference>
<organism evidence="6">
    <name type="scientific">Tanacetum cinerariifolium</name>
    <name type="common">Dalmatian daisy</name>
    <name type="synonym">Chrysanthemum cinerariifolium</name>
    <dbReference type="NCBI Taxonomy" id="118510"/>
    <lineage>
        <taxon>Eukaryota</taxon>
        <taxon>Viridiplantae</taxon>
        <taxon>Streptophyta</taxon>
        <taxon>Embryophyta</taxon>
        <taxon>Tracheophyta</taxon>
        <taxon>Spermatophyta</taxon>
        <taxon>Magnoliopsida</taxon>
        <taxon>eudicotyledons</taxon>
        <taxon>Gunneridae</taxon>
        <taxon>Pentapetalae</taxon>
        <taxon>asterids</taxon>
        <taxon>campanulids</taxon>
        <taxon>Asterales</taxon>
        <taxon>Asteraceae</taxon>
        <taxon>Asteroideae</taxon>
        <taxon>Anthemideae</taxon>
        <taxon>Anthemidinae</taxon>
        <taxon>Tanacetum</taxon>
    </lineage>
</organism>
<dbReference type="PANTHER" id="PTHR11439">
    <property type="entry name" value="GAG-POL-RELATED RETROTRANSPOSON"/>
    <property type="match status" value="1"/>
</dbReference>
<evidence type="ECO:0000256" key="1">
    <source>
        <dbReference type="SAM" id="Coils"/>
    </source>
</evidence>
<name>A0A6L2JVI4_TANCI</name>
<dbReference type="InterPro" id="IPR025724">
    <property type="entry name" value="GAG-pre-integrase_dom"/>
</dbReference>
<feature type="compositionally biased region" description="Polar residues" evidence="2">
    <location>
        <begin position="1372"/>
        <end position="1382"/>
    </location>
</feature>
<dbReference type="Pfam" id="PF25597">
    <property type="entry name" value="SH3_retrovirus"/>
    <property type="match status" value="1"/>
</dbReference>
<feature type="domain" description="Reverse transcriptase Ty1/copia-type" evidence="3">
    <location>
        <begin position="1459"/>
        <end position="1548"/>
    </location>
</feature>
<feature type="domain" description="Retroviral polymerase SH3-like" evidence="5">
    <location>
        <begin position="1266"/>
        <end position="1320"/>
    </location>
</feature>
<accession>A0A6L2JVI4</accession>
<keyword evidence="1" id="KW-0175">Coiled coil</keyword>
<feature type="region of interest" description="Disordered" evidence="2">
    <location>
        <begin position="1020"/>
        <end position="1066"/>
    </location>
</feature>
<feature type="coiled-coil region" evidence="1">
    <location>
        <begin position="953"/>
        <end position="980"/>
    </location>
</feature>
<evidence type="ECO:0000259" key="3">
    <source>
        <dbReference type="Pfam" id="PF07727"/>
    </source>
</evidence>
<dbReference type="PANTHER" id="PTHR11439:SF509">
    <property type="entry name" value="RNA-DIRECTED DNA POLYMERASE"/>
    <property type="match status" value="1"/>
</dbReference>
<dbReference type="InterPro" id="IPR057670">
    <property type="entry name" value="SH3_retrovirus"/>
</dbReference>
<feature type="region of interest" description="Disordered" evidence="2">
    <location>
        <begin position="1372"/>
        <end position="1454"/>
    </location>
</feature>
<feature type="compositionally biased region" description="Low complexity" evidence="2">
    <location>
        <begin position="1405"/>
        <end position="1423"/>
    </location>
</feature>
<evidence type="ECO:0000313" key="6">
    <source>
        <dbReference type="EMBL" id="GEU39614.1"/>
    </source>
</evidence>
<feature type="domain" description="GAG-pre-integrase" evidence="4">
    <location>
        <begin position="1159"/>
        <end position="1225"/>
    </location>
</feature>
<proteinExistence type="predicted"/>
<dbReference type="Pfam" id="PF13976">
    <property type="entry name" value="gag_pre-integrs"/>
    <property type="match status" value="1"/>
</dbReference>